<evidence type="ECO:0000256" key="1">
    <source>
        <dbReference type="PROSITE-ProRule" id="PRU00473"/>
    </source>
</evidence>
<protein>
    <submittedName>
        <fullName evidence="5">OmpA-OmpF porin, OOP family</fullName>
    </submittedName>
</protein>
<gene>
    <name evidence="5" type="ORF">BN8_02074</name>
</gene>
<feature type="region of interest" description="Disordered" evidence="2">
    <location>
        <begin position="312"/>
        <end position="335"/>
    </location>
</feature>
<keyword evidence="6" id="KW-1185">Reference proteome</keyword>
<evidence type="ECO:0000259" key="4">
    <source>
        <dbReference type="PROSITE" id="PS51123"/>
    </source>
</evidence>
<dbReference type="InterPro" id="IPR036737">
    <property type="entry name" value="OmpA-like_sf"/>
</dbReference>
<dbReference type="EMBL" id="CAIT01000006">
    <property type="protein sequence ID" value="CCH53017.1"/>
    <property type="molecule type" value="Genomic_DNA"/>
</dbReference>
<dbReference type="STRING" id="1185876.BN8_02074"/>
<dbReference type="GO" id="GO:0016020">
    <property type="term" value="C:membrane"/>
    <property type="evidence" value="ECO:0007669"/>
    <property type="project" value="UniProtKB-UniRule"/>
</dbReference>
<feature type="domain" description="OmpA-like" evidence="4">
    <location>
        <begin position="219"/>
        <end position="335"/>
    </location>
</feature>
<evidence type="ECO:0000256" key="3">
    <source>
        <dbReference type="SAM" id="Phobius"/>
    </source>
</evidence>
<dbReference type="InterPro" id="IPR006665">
    <property type="entry name" value="OmpA-like"/>
</dbReference>
<dbReference type="Pfam" id="PF00691">
    <property type="entry name" value="OmpA"/>
    <property type="match status" value="2"/>
</dbReference>
<proteinExistence type="predicted"/>
<evidence type="ECO:0000313" key="6">
    <source>
        <dbReference type="Proteomes" id="UP000009309"/>
    </source>
</evidence>
<dbReference type="PANTHER" id="PTHR30329">
    <property type="entry name" value="STATOR ELEMENT OF FLAGELLAR MOTOR COMPLEX"/>
    <property type="match status" value="1"/>
</dbReference>
<comment type="caution">
    <text evidence="5">The sequence shown here is derived from an EMBL/GenBank/DDBJ whole genome shotgun (WGS) entry which is preliminary data.</text>
</comment>
<dbReference type="Proteomes" id="UP000009309">
    <property type="component" value="Unassembled WGS sequence"/>
</dbReference>
<dbReference type="PROSITE" id="PS51123">
    <property type="entry name" value="OMPA_2"/>
    <property type="match status" value="2"/>
</dbReference>
<sequence length="335" mass="36357">MLTNKTPWIILLVLWMAGSTWWHVCKIKQLCPEFATAETNAQPTTDTPTPKPTLTISDGGQFRQVFPGTIHFARSGANADLNGLGGTLDSLVTYLKANPDRTLIITGYYDLAETNPTSLDNLGLARAEAIKQYLVEQGIPAASLTTRGRLENDLTFDGETLVDGLAFAFGSGEPAPVQPTPAAPDTTATVTASTTVAAPLSAAETESLPKTEEGLANAEKFTSVFEPIDLYFPLSEANYIRTDETQKFFREAAKYLADHKDKRLVVTGYTDSAGPDDVNLRLSRDRANVVKSRLRRAGIEAGQIEVIAKGEAEPKASNETREGRRANRRVSVVVR</sequence>
<dbReference type="AlphaFoldDB" id="I2GGJ2"/>
<dbReference type="InterPro" id="IPR050330">
    <property type="entry name" value="Bact_OuterMem_StrucFunc"/>
</dbReference>
<keyword evidence="3" id="KW-0812">Transmembrane</keyword>
<name>I2GGJ2_9BACT</name>
<evidence type="ECO:0000256" key="2">
    <source>
        <dbReference type="SAM" id="MobiDB-lite"/>
    </source>
</evidence>
<keyword evidence="1 3" id="KW-0472">Membrane</keyword>
<dbReference type="Gene3D" id="3.30.1330.60">
    <property type="entry name" value="OmpA-like domain"/>
    <property type="match status" value="2"/>
</dbReference>
<keyword evidence="3" id="KW-1133">Transmembrane helix</keyword>
<feature type="transmembrane region" description="Helical" evidence="3">
    <location>
        <begin position="7"/>
        <end position="24"/>
    </location>
</feature>
<dbReference type="OrthoDB" id="9763897at2"/>
<reference evidence="5 6" key="1">
    <citation type="journal article" date="2012" name="J. Bacteriol.">
        <title>Genome Sequence of the Filamentous Bacterium Fibrisoma limi BUZ 3T.</title>
        <authorList>
            <person name="Filippini M."/>
            <person name="Qi W."/>
            <person name="Jaenicke S."/>
            <person name="Goesmann A."/>
            <person name="Smits T.H."/>
            <person name="Bagheri H.C."/>
        </authorList>
    </citation>
    <scope>NUCLEOTIDE SEQUENCE [LARGE SCALE GENOMIC DNA]</scope>
    <source>
        <strain evidence="6">BUZ 3T</strain>
    </source>
</reference>
<evidence type="ECO:0000313" key="5">
    <source>
        <dbReference type="EMBL" id="CCH53017.1"/>
    </source>
</evidence>
<dbReference type="eggNOG" id="COG2885">
    <property type="taxonomic scope" value="Bacteria"/>
</dbReference>
<dbReference type="CDD" id="cd07185">
    <property type="entry name" value="OmpA_C-like"/>
    <property type="match status" value="1"/>
</dbReference>
<dbReference type="PANTHER" id="PTHR30329:SF21">
    <property type="entry name" value="LIPOPROTEIN YIAD-RELATED"/>
    <property type="match status" value="1"/>
</dbReference>
<organism evidence="5 6">
    <name type="scientific">Fibrisoma limi BUZ 3</name>
    <dbReference type="NCBI Taxonomy" id="1185876"/>
    <lineage>
        <taxon>Bacteria</taxon>
        <taxon>Pseudomonadati</taxon>
        <taxon>Bacteroidota</taxon>
        <taxon>Cytophagia</taxon>
        <taxon>Cytophagales</taxon>
        <taxon>Spirosomataceae</taxon>
        <taxon>Fibrisoma</taxon>
    </lineage>
</organism>
<dbReference type="RefSeq" id="WP_009281601.1">
    <property type="nucleotide sequence ID" value="NZ_CAIT01000006.1"/>
</dbReference>
<accession>I2GGJ2</accession>
<feature type="domain" description="OmpA-like" evidence="4">
    <location>
        <begin position="59"/>
        <end position="173"/>
    </location>
</feature>
<feature type="compositionally biased region" description="Basic and acidic residues" evidence="2">
    <location>
        <begin position="312"/>
        <end position="325"/>
    </location>
</feature>
<dbReference type="SUPFAM" id="SSF103088">
    <property type="entry name" value="OmpA-like"/>
    <property type="match status" value="2"/>
</dbReference>